<dbReference type="AlphaFoldDB" id="A0A1L9AWZ7"/>
<evidence type="ECO:0000256" key="3">
    <source>
        <dbReference type="ARBA" id="ARBA00022989"/>
    </source>
</evidence>
<keyword evidence="2 5" id="KW-0812">Transmembrane</keyword>
<dbReference type="Pfam" id="PF09685">
    <property type="entry name" value="MamF_MmsF"/>
    <property type="match status" value="1"/>
</dbReference>
<dbReference type="Proteomes" id="UP000182229">
    <property type="component" value="Unassembled WGS sequence"/>
</dbReference>
<gene>
    <name evidence="6" type="ORF">BON30_42835</name>
</gene>
<evidence type="ECO:0000256" key="1">
    <source>
        <dbReference type="ARBA" id="ARBA00004141"/>
    </source>
</evidence>
<comment type="caution">
    <text evidence="6">The sequence shown here is derived from an EMBL/GenBank/DDBJ whole genome shotgun (WGS) entry which is preliminary data.</text>
</comment>
<dbReference type="STRING" id="83449.BON30_42835"/>
<accession>A0A1L9AWZ7</accession>
<evidence type="ECO:0000313" key="6">
    <source>
        <dbReference type="EMBL" id="OJH34541.1"/>
    </source>
</evidence>
<feature type="transmembrane region" description="Helical" evidence="5">
    <location>
        <begin position="90"/>
        <end position="108"/>
    </location>
</feature>
<evidence type="ECO:0000256" key="4">
    <source>
        <dbReference type="ARBA" id="ARBA00023136"/>
    </source>
</evidence>
<dbReference type="EMBL" id="MPIN01000018">
    <property type="protein sequence ID" value="OJH34541.1"/>
    <property type="molecule type" value="Genomic_DNA"/>
</dbReference>
<keyword evidence="3 5" id="KW-1133">Transmembrane helix</keyword>
<reference evidence="7" key="1">
    <citation type="submission" date="2016-11" db="EMBL/GenBank/DDBJ databases">
        <authorList>
            <person name="Shukria A."/>
            <person name="Stevens D.C."/>
        </authorList>
    </citation>
    <scope>NUCLEOTIDE SEQUENCE [LARGE SCALE GENOMIC DNA]</scope>
    <source>
        <strain evidence="7">Cbfe23</strain>
    </source>
</reference>
<evidence type="ECO:0000256" key="5">
    <source>
        <dbReference type="SAM" id="Phobius"/>
    </source>
</evidence>
<sequence>METQHRGGFITGSPSPTADEKTWGMLAHLSALVAGLFGFPFLGPLIVMLTKGKESAWVEQHAKEALNFQITITVALWLAAVSMFCLVGFVLAPLVALVALVLTILAGIKANNGEMYRYPATVRLVK</sequence>
<evidence type="ECO:0008006" key="8">
    <source>
        <dbReference type="Google" id="ProtNLM"/>
    </source>
</evidence>
<name>A0A1L9AWZ7_9BACT</name>
<evidence type="ECO:0000256" key="2">
    <source>
        <dbReference type="ARBA" id="ARBA00022692"/>
    </source>
</evidence>
<proteinExistence type="predicted"/>
<reference evidence="6 7" key="2">
    <citation type="submission" date="2016-12" db="EMBL/GenBank/DDBJ databases">
        <title>Draft Genome Sequence of Cystobacter ferrugineus Strain Cbfe23.</title>
        <authorList>
            <person name="Akbar S."/>
            <person name="Dowd S.E."/>
            <person name="Stevens D.C."/>
        </authorList>
    </citation>
    <scope>NUCLEOTIDE SEQUENCE [LARGE SCALE GENOMIC DNA]</scope>
    <source>
        <strain evidence="6 7">Cbfe23</strain>
    </source>
</reference>
<protein>
    <recommendedName>
        <fullName evidence="8">Orotate phosphoribosyltransferase</fullName>
    </recommendedName>
</protein>
<dbReference type="RefSeq" id="WP_071904372.1">
    <property type="nucleotide sequence ID" value="NZ_MPIN01000018.1"/>
</dbReference>
<evidence type="ECO:0000313" key="7">
    <source>
        <dbReference type="Proteomes" id="UP000182229"/>
    </source>
</evidence>
<feature type="transmembrane region" description="Helical" evidence="5">
    <location>
        <begin position="25"/>
        <end position="46"/>
    </location>
</feature>
<dbReference type="OrthoDB" id="9808930at2"/>
<comment type="subcellular location">
    <subcellularLocation>
        <location evidence="1">Membrane</location>
        <topology evidence="1">Multi-pass membrane protein</topology>
    </subcellularLocation>
</comment>
<keyword evidence="7" id="KW-1185">Reference proteome</keyword>
<organism evidence="6 7">
    <name type="scientific">Cystobacter ferrugineus</name>
    <dbReference type="NCBI Taxonomy" id="83449"/>
    <lineage>
        <taxon>Bacteria</taxon>
        <taxon>Pseudomonadati</taxon>
        <taxon>Myxococcota</taxon>
        <taxon>Myxococcia</taxon>
        <taxon>Myxococcales</taxon>
        <taxon>Cystobacterineae</taxon>
        <taxon>Archangiaceae</taxon>
        <taxon>Cystobacter</taxon>
    </lineage>
</organism>
<keyword evidence="4 5" id="KW-0472">Membrane</keyword>
<dbReference type="InterPro" id="IPR019109">
    <property type="entry name" value="MamF_MmsF"/>
</dbReference>